<evidence type="ECO:0000256" key="1">
    <source>
        <dbReference type="ARBA" id="ARBA00022908"/>
    </source>
</evidence>
<name>Q3S8H7_HV1</name>
<dbReference type="InterPro" id="IPR036397">
    <property type="entry name" value="RNaseH_sf"/>
</dbReference>
<evidence type="ECO:0000313" key="3">
    <source>
        <dbReference type="EMBL" id="AAZ94992.1"/>
    </source>
</evidence>
<dbReference type="GO" id="GO:0015074">
    <property type="term" value="P:DNA integration"/>
    <property type="evidence" value="ECO:0007669"/>
    <property type="project" value="UniProtKB-KW"/>
</dbReference>
<keyword evidence="1" id="KW-0229">DNA integration</keyword>
<dbReference type="SUPFAM" id="SSF53098">
    <property type="entry name" value="Ribonuclease H-like"/>
    <property type="match status" value="1"/>
</dbReference>
<dbReference type="EMBL" id="DQ149308">
    <property type="protein sequence ID" value="AAZ94992.1"/>
    <property type="molecule type" value="Genomic_DNA"/>
</dbReference>
<organismHost>
    <name type="scientific">Homo sapiens</name>
    <name type="common">Human</name>
    <dbReference type="NCBI Taxonomy" id="9606"/>
</organismHost>
<feature type="non-terminal residue" evidence="3">
    <location>
        <position position="114"/>
    </location>
</feature>
<proteinExistence type="predicted"/>
<dbReference type="InterPro" id="IPR012337">
    <property type="entry name" value="RNaseH-like_sf"/>
</dbReference>
<sequence length="114" mass="12733">AESYPSFPRTRNSILFIKISRKIGQSKYYIQIMEAISPVLQSRQPVGGQVSNRNLGFPTNPQSQGVVESMNKELKKIIGQVRDLFEHLKTRSTNGSIPSQFSTRRGGIGEGRIP</sequence>
<dbReference type="GO" id="GO:0003676">
    <property type="term" value="F:nucleic acid binding"/>
    <property type="evidence" value="ECO:0007669"/>
    <property type="project" value="InterPro"/>
</dbReference>
<feature type="non-terminal residue" evidence="3">
    <location>
        <position position="1"/>
    </location>
</feature>
<organism evidence="3">
    <name type="scientific">Human immunodeficiency virus type 1</name>
    <name type="common">HIV-1</name>
    <dbReference type="NCBI Taxonomy" id="11676"/>
    <lineage>
        <taxon>Viruses</taxon>
        <taxon>Riboviria</taxon>
        <taxon>Pararnavirae</taxon>
        <taxon>Artverviricota</taxon>
        <taxon>Revtraviricetes</taxon>
        <taxon>Ortervirales</taxon>
        <taxon>Retroviridae</taxon>
        <taxon>Orthoretrovirinae</taxon>
        <taxon>Lentivirus</taxon>
        <taxon>Lentivirus humimdef1</taxon>
    </lineage>
</organism>
<dbReference type="Gene3D" id="3.30.420.10">
    <property type="entry name" value="Ribonuclease H-like superfamily/Ribonuclease H"/>
    <property type="match status" value="1"/>
</dbReference>
<feature type="compositionally biased region" description="Polar residues" evidence="2">
    <location>
        <begin position="92"/>
        <end position="103"/>
    </location>
</feature>
<accession>Q3S8H7</accession>
<gene>
    <name evidence="3" type="primary">pol</name>
</gene>
<evidence type="ECO:0000256" key="2">
    <source>
        <dbReference type="SAM" id="MobiDB-lite"/>
    </source>
</evidence>
<protein>
    <submittedName>
        <fullName evidence="3">Integrase</fullName>
    </submittedName>
</protein>
<feature type="region of interest" description="Disordered" evidence="2">
    <location>
        <begin position="92"/>
        <end position="114"/>
    </location>
</feature>
<reference evidence="3" key="1">
    <citation type="submission" date="2005-07" db="EMBL/GenBank/DDBJ databases">
        <title>Genetic Diversity of HIV-1 in Northern Kenya.</title>
        <authorList>
            <person name="Khamadi S.A."/>
            <person name="Ochieng W."/>
            <person name="Lihana R.W."/>
            <person name="Kiptoo M.K."/>
            <person name="Kinyua J.G."/>
            <person name="Lagat N."/>
            <person name="Muriuki J."/>
            <person name="Mwangi J."/>
            <person name="Pelle R."/>
            <person name="Muigai A."/>
            <person name="Carter J."/>
            <person name="Yamada R."/>
            <person name="Mpoke S."/>
        </authorList>
    </citation>
    <scope>NUCLEOTIDE SEQUENCE</scope>
    <source>
        <strain evidence="3">MYDH057</strain>
    </source>
</reference>